<gene>
    <name evidence="1" type="ORF">Pmani_036839</name>
</gene>
<reference evidence="1" key="1">
    <citation type="submission" date="2023-11" db="EMBL/GenBank/DDBJ databases">
        <title>Genome assemblies of two species of porcelain crab, Petrolisthes cinctipes and Petrolisthes manimaculis (Anomura: Porcellanidae).</title>
        <authorList>
            <person name="Angst P."/>
        </authorList>
    </citation>
    <scope>NUCLEOTIDE SEQUENCE</scope>
    <source>
        <strain evidence="1">PB745_02</strain>
        <tissue evidence="1">Gill</tissue>
    </source>
</reference>
<evidence type="ECO:0000313" key="1">
    <source>
        <dbReference type="EMBL" id="KAK4290243.1"/>
    </source>
</evidence>
<dbReference type="AlphaFoldDB" id="A0AAE1NIP4"/>
<proteinExistence type="predicted"/>
<dbReference type="Proteomes" id="UP001292094">
    <property type="component" value="Unassembled WGS sequence"/>
</dbReference>
<protein>
    <submittedName>
        <fullName evidence="1">Uncharacterized protein</fullName>
    </submittedName>
</protein>
<comment type="caution">
    <text evidence="1">The sequence shown here is derived from an EMBL/GenBank/DDBJ whole genome shotgun (WGS) entry which is preliminary data.</text>
</comment>
<name>A0AAE1NIP4_9EUCA</name>
<keyword evidence="2" id="KW-1185">Reference proteome</keyword>
<sequence length="67" mass="6727">MGLGKAEVVIGGGSNCDVYVVVVTVKGPQTNPTNPSSTLASHPALAKSIHQLSLSVPEIRLMGGGAN</sequence>
<organism evidence="1 2">
    <name type="scientific">Petrolisthes manimaculis</name>
    <dbReference type="NCBI Taxonomy" id="1843537"/>
    <lineage>
        <taxon>Eukaryota</taxon>
        <taxon>Metazoa</taxon>
        <taxon>Ecdysozoa</taxon>
        <taxon>Arthropoda</taxon>
        <taxon>Crustacea</taxon>
        <taxon>Multicrustacea</taxon>
        <taxon>Malacostraca</taxon>
        <taxon>Eumalacostraca</taxon>
        <taxon>Eucarida</taxon>
        <taxon>Decapoda</taxon>
        <taxon>Pleocyemata</taxon>
        <taxon>Anomura</taxon>
        <taxon>Galatheoidea</taxon>
        <taxon>Porcellanidae</taxon>
        <taxon>Petrolisthes</taxon>
    </lineage>
</organism>
<dbReference type="EMBL" id="JAWZYT010005554">
    <property type="protein sequence ID" value="KAK4290243.1"/>
    <property type="molecule type" value="Genomic_DNA"/>
</dbReference>
<accession>A0AAE1NIP4</accession>
<evidence type="ECO:0000313" key="2">
    <source>
        <dbReference type="Proteomes" id="UP001292094"/>
    </source>
</evidence>